<dbReference type="Proteomes" id="UP000663193">
    <property type="component" value="Chromosome 9"/>
</dbReference>
<dbReference type="Pfam" id="PF13639">
    <property type="entry name" value="zf-RING_2"/>
    <property type="match status" value="1"/>
</dbReference>
<evidence type="ECO:0000256" key="1">
    <source>
        <dbReference type="PROSITE-ProRule" id="PRU00175"/>
    </source>
</evidence>
<keyword evidence="1" id="KW-0863">Zinc-finger</keyword>
<dbReference type="Gene3D" id="3.30.40.10">
    <property type="entry name" value="Zinc/RING finger domain, C3HC4 (zinc finger)"/>
    <property type="match status" value="1"/>
</dbReference>
<evidence type="ECO:0000259" key="3">
    <source>
        <dbReference type="PROSITE" id="PS50089"/>
    </source>
</evidence>
<dbReference type="InterPro" id="IPR013083">
    <property type="entry name" value="Znf_RING/FYVE/PHD"/>
</dbReference>
<keyword evidence="1" id="KW-0479">Metal-binding</keyword>
<name>A0A7U2F5A6_PHANO</name>
<evidence type="ECO:0000256" key="2">
    <source>
        <dbReference type="SAM" id="MobiDB-lite"/>
    </source>
</evidence>
<feature type="region of interest" description="Disordered" evidence="2">
    <location>
        <begin position="26"/>
        <end position="56"/>
    </location>
</feature>
<organism evidence="4 5">
    <name type="scientific">Phaeosphaeria nodorum (strain SN15 / ATCC MYA-4574 / FGSC 10173)</name>
    <name type="common">Glume blotch fungus</name>
    <name type="synonym">Parastagonospora nodorum</name>
    <dbReference type="NCBI Taxonomy" id="321614"/>
    <lineage>
        <taxon>Eukaryota</taxon>
        <taxon>Fungi</taxon>
        <taxon>Dikarya</taxon>
        <taxon>Ascomycota</taxon>
        <taxon>Pezizomycotina</taxon>
        <taxon>Dothideomycetes</taxon>
        <taxon>Pleosporomycetidae</taxon>
        <taxon>Pleosporales</taxon>
        <taxon>Pleosporineae</taxon>
        <taxon>Phaeosphaeriaceae</taxon>
        <taxon>Parastagonospora</taxon>
    </lineage>
</organism>
<dbReference type="InterPro" id="IPR001841">
    <property type="entry name" value="Znf_RING"/>
</dbReference>
<accession>A0A7U2F5A6</accession>
<evidence type="ECO:0000313" key="4">
    <source>
        <dbReference type="EMBL" id="QRC98994.1"/>
    </source>
</evidence>
<gene>
    <name evidence="4" type="ORF">JI435_063460</name>
</gene>
<dbReference type="PROSITE" id="PS50089">
    <property type="entry name" value="ZF_RING_2"/>
    <property type="match status" value="1"/>
</dbReference>
<dbReference type="VEuPathDB" id="FungiDB:JI435_063460"/>
<keyword evidence="1" id="KW-0862">Zinc</keyword>
<proteinExistence type="predicted"/>
<dbReference type="SUPFAM" id="SSF57850">
    <property type="entry name" value="RING/U-box"/>
    <property type="match status" value="1"/>
</dbReference>
<dbReference type="OrthoDB" id="3800767at2759"/>
<dbReference type="GO" id="GO:0008270">
    <property type="term" value="F:zinc ion binding"/>
    <property type="evidence" value="ECO:0007669"/>
    <property type="project" value="UniProtKB-KW"/>
</dbReference>
<dbReference type="EMBL" id="CP069031">
    <property type="protein sequence ID" value="QRC98994.1"/>
    <property type="molecule type" value="Genomic_DNA"/>
</dbReference>
<feature type="domain" description="RING-type" evidence="3">
    <location>
        <begin position="257"/>
        <end position="307"/>
    </location>
</feature>
<dbReference type="AlphaFoldDB" id="A0A7U2F5A6"/>
<reference evidence="5" key="1">
    <citation type="journal article" date="2021" name="BMC Genomics">
        <title>Chromosome-level genome assembly and manually-curated proteome of model necrotroph Parastagonospora nodorum Sn15 reveals a genome-wide trove of candidate effector homologs, and redundancy of virulence-related functions within an accessory chromosome.</title>
        <authorList>
            <person name="Bertazzoni S."/>
            <person name="Jones D.A.B."/>
            <person name="Phan H.T."/>
            <person name="Tan K.-C."/>
            <person name="Hane J.K."/>
        </authorList>
    </citation>
    <scope>NUCLEOTIDE SEQUENCE [LARGE SCALE GENOMIC DNA]</scope>
    <source>
        <strain evidence="5">SN15 / ATCC MYA-4574 / FGSC 10173)</strain>
    </source>
</reference>
<keyword evidence="5" id="KW-1185">Reference proteome</keyword>
<sequence length="377" mass="41647">MPCSTVPMDDLAPDAASRLIVALPLAEPSPPEQPHPVSNAEPSLPEFSTNLSPSEDHDHVTALRRGIFSLASSIASREILPDAVEGTPNTQDEGVDAEPISPRRIHMSAEVLRRIPPSAEGGAAEYIVAGLDNDSSSSDSDSDISVTDNDALEQNLQHELDLGENSGMEFADLLAAQMDRQARYRTQSPISRRRRLRAHIDYRIANPELPHTATARDNRIRSPPPTQHAIPLSVFLEEGLTPLMPSHPHYPGIGTTCPICYEPYSATHPPILITNIPGCRNHIFGYGCLRKTISSGMRNSNHCPLCRTVWFRIRMSEVRRIAREWEAVETRENGVQAQVRGHGRGNRARGLNIGRGMRILVERVGRVMLEYVDGMYS</sequence>
<evidence type="ECO:0000313" key="5">
    <source>
        <dbReference type="Proteomes" id="UP000663193"/>
    </source>
</evidence>
<protein>
    <recommendedName>
        <fullName evidence="3">RING-type domain-containing protein</fullName>
    </recommendedName>
</protein>